<feature type="domain" description="DUF1540" evidence="1">
    <location>
        <begin position="12"/>
        <end position="44"/>
    </location>
</feature>
<dbReference type="EMBL" id="SMNA01000001">
    <property type="protein sequence ID" value="TDE99039.1"/>
    <property type="molecule type" value="Genomic_DNA"/>
</dbReference>
<evidence type="ECO:0000313" key="3">
    <source>
        <dbReference type="Proteomes" id="UP000504882"/>
    </source>
</evidence>
<name>A0ABY2EAE0_9MICO</name>
<reference evidence="2 3" key="1">
    <citation type="submission" date="2019-03" db="EMBL/GenBank/DDBJ databases">
        <title>Genomic features of bacteria from cold environments.</title>
        <authorList>
            <person name="Shen L."/>
        </authorList>
    </citation>
    <scope>NUCLEOTIDE SEQUENCE [LARGE SCALE GENOMIC DNA]</scope>
    <source>
        <strain evidence="3">T3246-1</strain>
    </source>
</reference>
<evidence type="ECO:0000313" key="2">
    <source>
        <dbReference type="EMBL" id="TDE99039.1"/>
    </source>
</evidence>
<accession>A0ABY2EAE0</accession>
<evidence type="ECO:0000259" key="1">
    <source>
        <dbReference type="Pfam" id="PF07561"/>
    </source>
</evidence>
<organism evidence="2 3">
    <name type="scientific">Occultella glacieicola</name>
    <dbReference type="NCBI Taxonomy" id="2518684"/>
    <lineage>
        <taxon>Bacteria</taxon>
        <taxon>Bacillati</taxon>
        <taxon>Actinomycetota</taxon>
        <taxon>Actinomycetes</taxon>
        <taxon>Micrococcales</taxon>
        <taxon>Ruaniaceae</taxon>
        <taxon>Occultella</taxon>
    </lineage>
</organism>
<dbReference type="InterPro" id="IPR011437">
    <property type="entry name" value="DUF1540"/>
</dbReference>
<protein>
    <submittedName>
        <fullName evidence="2">DUF1540 domain-containing protein</fullName>
    </submittedName>
</protein>
<keyword evidence="3" id="KW-1185">Reference proteome</keyword>
<dbReference type="RefSeq" id="WP_133105941.1">
    <property type="nucleotide sequence ID" value="NZ_SMNA01000001.1"/>
</dbReference>
<comment type="caution">
    <text evidence="2">The sequence shown here is derived from an EMBL/GenBank/DDBJ whole genome shotgun (WGS) entry which is preliminary data.</text>
</comment>
<dbReference type="Proteomes" id="UP000504882">
    <property type="component" value="Unassembled WGS sequence"/>
</dbReference>
<sequence length="99" mass="9926">MTSLADLPSVTECTVAGCSYNHDGCHAAAVTIGGTGVDAQCATFIPLTTKGGLSTVLAAVGACQRVDCVHNVDLECSAPAVRIGAGTDLADCLTFEPRA</sequence>
<proteinExistence type="predicted"/>
<feature type="domain" description="DUF1540" evidence="1">
    <location>
        <begin position="63"/>
        <end position="95"/>
    </location>
</feature>
<gene>
    <name evidence="2" type="ORF">EXU48_02315</name>
</gene>
<dbReference type="Pfam" id="PF07561">
    <property type="entry name" value="DUF1540"/>
    <property type="match status" value="2"/>
</dbReference>